<sequence length="188" mass="20154">MARPKEFDEEQALDAAIGVFREHGFEGTSAGMLVRAMGIGRQSLYDTFGDKWQLYCAALRRYAVTEAQAHTAALRGSPRAIDGLRAMVDRLVADARSACLGVGSVCEFGRTRPELAEIHDAAGRMHRVAIAGRIREAQADGDVATDLDPEQAADFLIANFAGIRIAARGGADLKTLQGLGTLALRALR</sequence>
<gene>
    <name evidence="6" type="ORF">JHL17_13635</name>
</gene>
<keyword evidence="1" id="KW-0805">Transcription regulation</keyword>
<dbReference type="Proteomes" id="UP000652760">
    <property type="component" value="Unassembled WGS sequence"/>
</dbReference>
<proteinExistence type="predicted"/>
<dbReference type="RefSeq" id="WP_200193958.1">
    <property type="nucleotide sequence ID" value="NZ_JAENHM010000044.1"/>
</dbReference>
<feature type="domain" description="HTH tetR-type" evidence="5">
    <location>
        <begin position="6"/>
        <end position="66"/>
    </location>
</feature>
<dbReference type="PROSITE" id="PS50977">
    <property type="entry name" value="HTH_TETR_2"/>
    <property type="match status" value="1"/>
</dbReference>
<evidence type="ECO:0000256" key="1">
    <source>
        <dbReference type="ARBA" id="ARBA00023015"/>
    </source>
</evidence>
<keyword evidence="2 4" id="KW-0238">DNA-binding</keyword>
<evidence type="ECO:0000256" key="4">
    <source>
        <dbReference type="PROSITE-ProRule" id="PRU00335"/>
    </source>
</evidence>
<dbReference type="Gene3D" id="1.10.357.10">
    <property type="entry name" value="Tetracycline Repressor, domain 2"/>
    <property type="match status" value="1"/>
</dbReference>
<accession>A0ABS1F4Y4</accession>
<comment type="caution">
    <text evidence="6">The sequence shown here is derived from an EMBL/GenBank/DDBJ whole genome shotgun (WGS) entry which is preliminary data.</text>
</comment>
<keyword evidence="3" id="KW-0804">Transcription</keyword>
<dbReference type="SUPFAM" id="SSF46689">
    <property type="entry name" value="Homeodomain-like"/>
    <property type="match status" value="1"/>
</dbReference>
<dbReference type="Pfam" id="PF00440">
    <property type="entry name" value="TetR_N"/>
    <property type="match status" value="1"/>
</dbReference>
<protein>
    <submittedName>
        <fullName evidence="6">TetR/AcrR family transcriptional regulator</fullName>
    </submittedName>
</protein>
<dbReference type="PANTHER" id="PTHR47506:SF1">
    <property type="entry name" value="HTH-TYPE TRANSCRIPTIONAL REGULATOR YJDC"/>
    <property type="match status" value="1"/>
</dbReference>
<dbReference type="InterPro" id="IPR009057">
    <property type="entry name" value="Homeodomain-like_sf"/>
</dbReference>
<evidence type="ECO:0000313" key="7">
    <source>
        <dbReference type="Proteomes" id="UP000652760"/>
    </source>
</evidence>
<reference evidence="7" key="1">
    <citation type="submission" date="2021-01" db="EMBL/GenBank/DDBJ databases">
        <title>Genome public.</title>
        <authorList>
            <person name="Liu C."/>
            <person name="Sun Q."/>
        </authorList>
    </citation>
    <scope>NUCLEOTIDE SEQUENCE [LARGE SCALE GENOMIC DNA]</scope>
    <source>
        <strain evidence="7">YIM B02556</strain>
    </source>
</reference>
<dbReference type="EMBL" id="JAENHM010000044">
    <property type="protein sequence ID" value="MBK1838456.1"/>
    <property type="molecule type" value="Genomic_DNA"/>
</dbReference>
<dbReference type="InterPro" id="IPR001647">
    <property type="entry name" value="HTH_TetR"/>
</dbReference>
<organism evidence="6 7">
    <name type="scientific">Azospirillum endophyticum</name>
    <dbReference type="NCBI Taxonomy" id="2800326"/>
    <lineage>
        <taxon>Bacteria</taxon>
        <taxon>Pseudomonadati</taxon>
        <taxon>Pseudomonadota</taxon>
        <taxon>Alphaproteobacteria</taxon>
        <taxon>Rhodospirillales</taxon>
        <taxon>Azospirillaceae</taxon>
        <taxon>Azospirillum</taxon>
    </lineage>
</organism>
<keyword evidence="7" id="KW-1185">Reference proteome</keyword>
<evidence type="ECO:0000256" key="3">
    <source>
        <dbReference type="ARBA" id="ARBA00023163"/>
    </source>
</evidence>
<feature type="DNA-binding region" description="H-T-H motif" evidence="4">
    <location>
        <begin position="29"/>
        <end position="48"/>
    </location>
</feature>
<dbReference type="PANTHER" id="PTHR47506">
    <property type="entry name" value="TRANSCRIPTIONAL REGULATORY PROTEIN"/>
    <property type="match status" value="1"/>
</dbReference>
<name>A0ABS1F4Y4_9PROT</name>
<dbReference type="SUPFAM" id="SSF48498">
    <property type="entry name" value="Tetracyclin repressor-like, C-terminal domain"/>
    <property type="match status" value="1"/>
</dbReference>
<dbReference type="Pfam" id="PF16925">
    <property type="entry name" value="TetR_C_13"/>
    <property type="match status" value="1"/>
</dbReference>
<evidence type="ECO:0000256" key="2">
    <source>
        <dbReference type="ARBA" id="ARBA00023125"/>
    </source>
</evidence>
<evidence type="ECO:0000313" key="6">
    <source>
        <dbReference type="EMBL" id="MBK1838456.1"/>
    </source>
</evidence>
<dbReference type="Gene3D" id="1.10.10.60">
    <property type="entry name" value="Homeodomain-like"/>
    <property type="match status" value="1"/>
</dbReference>
<dbReference type="InterPro" id="IPR011075">
    <property type="entry name" value="TetR_C"/>
</dbReference>
<dbReference type="InterPro" id="IPR036271">
    <property type="entry name" value="Tet_transcr_reg_TetR-rel_C_sf"/>
</dbReference>
<evidence type="ECO:0000259" key="5">
    <source>
        <dbReference type="PROSITE" id="PS50977"/>
    </source>
</evidence>